<comment type="caution">
    <text evidence="2">The sequence shown here is derived from an EMBL/GenBank/DDBJ whole genome shotgun (WGS) entry which is preliminary data.</text>
</comment>
<reference evidence="2" key="1">
    <citation type="submission" date="2018-05" db="EMBL/GenBank/DDBJ databases">
        <title>Draft genome of Mucuna pruriens seed.</title>
        <authorList>
            <person name="Nnadi N.E."/>
            <person name="Vos R."/>
            <person name="Hasami M.H."/>
            <person name="Devisetty U.K."/>
            <person name="Aguiy J.C."/>
        </authorList>
    </citation>
    <scope>NUCLEOTIDE SEQUENCE [LARGE SCALE GENOMIC DNA]</scope>
    <source>
        <strain evidence="2">JCA_2017</strain>
    </source>
</reference>
<evidence type="ECO:0000256" key="1">
    <source>
        <dbReference type="SAM" id="MobiDB-lite"/>
    </source>
</evidence>
<proteinExistence type="predicted"/>
<sequence>MKGNKKESPYPSKLRRLLKAQRPKPSRQRNHRIKIGEQLQELHQGNERQDKPFIKKKKSLMTTWEVLDLLSSKDKDEEANLCLIADIMPKDKDNEEVNFNNLEYLQIVYQDTNPKGPKKFRVPKTMVILVAYVFNKRKKTHVVVLG</sequence>
<dbReference type="Proteomes" id="UP000257109">
    <property type="component" value="Unassembled WGS sequence"/>
</dbReference>
<feature type="compositionally biased region" description="Basic and acidic residues" evidence="1">
    <location>
        <begin position="44"/>
        <end position="53"/>
    </location>
</feature>
<feature type="compositionally biased region" description="Basic residues" evidence="1">
    <location>
        <begin position="13"/>
        <end position="33"/>
    </location>
</feature>
<dbReference type="EMBL" id="QJKJ01002056">
    <property type="protein sequence ID" value="RDY04540.1"/>
    <property type="molecule type" value="Genomic_DNA"/>
</dbReference>
<feature type="non-terminal residue" evidence="2">
    <location>
        <position position="1"/>
    </location>
</feature>
<feature type="region of interest" description="Disordered" evidence="1">
    <location>
        <begin position="1"/>
        <end position="53"/>
    </location>
</feature>
<gene>
    <name evidence="2" type="ORF">CR513_11726</name>
</gene>
<organism evidence="2 3">
    <name type="scientific">Mucuna pruriens</name>
    <name type="common">Velvet bean</name>
    <name type="synonym">Dolichos pruriens</name>
    <dbReference type="NCBI Taxonomy" id="157652"/>
    <lineage>
        <taxon>Eukaryota</taxon>
        <taxon>Viridiplantae</taxon>
        <taxon>Streptophyta</taxon>
        <taxon>Embryophyta</taxon>
        <taxon>Tracheophyta</taxon>
        <taxon>Spermatophyta</taxon>
        <taxon>Magnoliopsida</taxon>
        <taxon>eudicotyledons</taxon>
        <taxon>Gunneridae</taxon>
        <taxon>Pentapetalae</taxon>
        <taxon>rosids</taxon>
        <taxon>fabids</taxon>
        <taxon>Fabales</taxon>
        <taxon>Fabaceae</taxon>
        <taxon>Papilionoideae</taxon>
        <taxon>50 kb inversion clade</taxon>
        <taxon>NPAAA clade</taxon>
        <taxon>indigoferoid/millettioid clade</taxon>
        <taxon>Phaseoleae</taxon>
        <taxon>Mucuna</taxon>
    </lineage>
</organism>
<protein>
    <submittedName>
        <fullName evidence="2">Uncharacterized protein</fullName>
    </submittedName>
</protein>
<evidence type="ECO:0000313" key="3">
    <source>
        <dbReference type="Proteomes" id="UP000257109"/>
    </source>
</evidence>
<evidence type="ECO:0000313" key="2">
    <source>
        <dbReference type="EMBL" id="RDY04540.1"/>
    </source>
</evidence>
<keyword evidence="3" id="KW-1185">Reference proteome</keyword>
<name>A0A371HP32_MUCPR</name>
<dbReference type="AlphaFoldDB" id="A0A371HP32"/>
<accession>A0A371HP32</accession>